<protein>
    <recommendedName>
        <fullName evidence="3">DUF2750 domain-containing protein</fullName>
    </recommendedName>
</protein>
<evidence type="ECO:0008006" key="3">
    <source>
        <dbReference type="Google" id="ProtNLM"/>
    </source>
</evidence>
<dbReference type="RefSeq" id="WP_068959877.1">
    <property type="nucleotide sequence ID" value="NZ_CAJTAP010000046.1"/>
</dbReference>
<evidence type="ECO:0000313" key="2">
    <source>
        <dbReference type="Proteomes" id="UP000186351"/>
    </source>
</evidence>
<accession>A0A1B1S6Q7</accession>
<dbReference type="Pfam" id="PF11042">
    <property type="entry name" value="DUF2750"/>
    <property type="match status" value="1"/>
</dbReference>
<dbReference type="EMBL" id="CP015402">
    <property type="protein sequence ID" value="ANU62480.1"/>
    <property type="molecule type" value="Genomic_DNA"/>
</dbReference>
<dbReference type="KEGG" id="pary:A4V02_01130"/>
<keyword evidence="2" id="KW-1185">Reference proteome</keyword>
<dbReference type="STRING" id="1796646.A4V02_01130"/>
<dbReference type="InterPro" id="IPR021284">
    <property type="entry name" value="DUF2750"/>
</dbReference>
<reference evidence="2" key="1">
    <citation type="submission" date="2016-04" db="EMBL/GenBank/DDBJ databases">
        <title>Complete Genome Sequences of Twelve Strains of a Stable Defined Moderately Diverse Mouse Microbiota 2 (sDMDMm2).</title>
        <authorList>
            <person name="Uchimura Y."/>
            <person name="Wyss M."/>
            <person name="Brugiroux S."/>
            <person name="Limenitakis J.P."/>
            <person name="Stecher B."/>
            <person name="McCoy K.D."/>
            <person name="Macpherson A.J."/>
        </authorList>
    </citation>
    <scope>NUCLEOTIDE SEQUENCE [LARGE SCALE GENOMIC DNA]</scope>
    <source>
        <strain evidence="2">YL27</strain>
    </source>
</reference>
<gene>
    <name evidence="1" type="ORF">A4V02_01130</name>
</gene>
<dbReference type="OrthoDB" id="2936081at2"/>
<organism evidence="1 2">
    <name type="scientific">Muribaculum intestinale</name>
    <dbReference type="NCBI Taxonomy" id="1796646"/>
    <lineage>
        <taxon>Bacteria</taxon>
        <taxon>Pseudomonadati</taxon>
        <taxon>Bacteroidota</taxon>
        <taxon>Bacteroidia</taxon>
        <taxon>Bacteroidales</taxon>
        <taxon>Muribaculaceae</taxon>
        <taxon>Muribaculum</taxon>
    </lineage>
</organism>
<evidence type="ECO:0000313" key="1">
    <source>
        <dbReference type="EMBL" id="ANU62480.1"/>
    </source>
</evidence>
<proteinExistence type="predicted"/>
<sequence length="131" mass="15023">MKLTDKEISSMFAQSPEVRYSYSLKRIADSGCLWYLSSDDSYMCIQDGDIRLFPVWPFKEYAEKFVSSMSNGHKCNCSKLNLEEFSDKLVDYLCETGISIGVFPITENDYGKIISVNTFAEDLSVELENYQ</sequence>
<dbReference type="Proteomes" id="UP000186351">
    <property type="component" value="Chromosome"/>
</dbReference>
<accession>A0A1Z2XF18</accession>
<dbReference type="AlphaFoldDB" id="A0A1B1S6Q7"/>
<name>A0A1B1S6Q7_9BACT</name>
<dbReference type="GeneID" id="65535439"/>